<dbReference type="EMBL" id="CP034412">
    <property type="protein sequence ID" value="QCY45923.1"/>
    <property type="molecule type" value="Genomic_DNA"/>
</dbReference>
<gene>
    <name evidence="1" type="ORF">GcLGCM259_0134</name>
</gene>
<dbReference type="RefSeq" id="WP_138925442.1">
    <property type="nucleotide sequence ID" value="NZ_CP034412.1"/>
</dbReference>
<keyword evidence="2" id="KW-1185">Reference proteome</keyword>
<name>A0A5B7WSG9_9MICC</name>
<dbReference type="Pfam" id="PF03013">
    <property type="entry name" value="Pyr_excise"/>
    <property type="match status" value="1"/>
</dbReference>
<dbReference type="KEGG" id="gcr:GcLGCM259_0134"/>
<proteinExistence type="predicted"/>
<evidence type="ECO:0000313" key="1">
    <source>
        <dbReference type="EMBL" id="QCY45923.1"/>
    </source>
</evidence>
<protein>
    <recommendedName>
        <fullName evidence="3">DNA lyase</fullName>
    </recommendedName>
</protein>
<accession>A0A5B7WSG9</accession>
<dbReference type="AlphaFoldDB" id="A0A5B7WSG9"/>
<evidence type="ECO:0008006" key="3">
    <source>
        <dbReference type="Google" id="ProtNLM"/>
    </source>
</evidence>
<evidence type="ECO:0000313" key="2">
    <source>
        <dbReference type="Proteomes" id="UP000307000"/>
    </source>
</evidence>
<sequence>MRLWSLHPSLLDVKGLVACWRETLLAQKVLAGQTKGYTAHPQLVRFRAVDQPLAVIGRYLQGLWDEAANRGYHFDPSRIREPHPAAGEPTLALPSGQAAFERQHLLGKLLIRDPQRAEPLRRLGVQQLPLHPLFHLVPGSVEPWEKDTAITRNG</sequence>
<organism evidence="1 2">
    <name type="scientific">Glutamicibacter creatinolyticus</name>
    <dbReference type="NCBI Taxonomy" id="162496"/>
    <lineage>
        <taxon>Bacteria</taxon>
        <taxon>Bacillati</taxon>
        <taxon>Actinomycetota</taxon>
        <taxon>Actinomycetes</taxon>
        <taxon>Micrococcales</taxon>
        <taxon>Micrococcaceae</taxon>
        <taxon>Glutamicibacter</taxon>
    </lineage>
</organism>
<dbReference type="Proteomes" id="UP000307000">
    <property type="component" value="Chromosome"/>
</dbReference>
<dbReference type="InterPro" id="IPR004260">
    <property type="entry name" value="Pyr-dimer_DNA_glycosylase"/>
</dbReference>
<reference evidence="1 2" key="1">
    <citation type="submission" date="2018-12" db="EMBL/GenBank/DDBJ databases">
        <title>Complete Genome Sequence of Glutamicibacter creatinolyticus strain LGCM259,isolated from an abscess of a 12-year-old mare in Italy.</title>
        <authorList>
            <person name="Santos R.G."/>
            <person name="Silva A.L."/>
            <person name="Seyffert N."/>
            <person name="Castro T.L.P."/>
            <person name="Attili A.R."/>
            <person name="Rifici C."/>
            <person name="Mazzullo G."/>
            <person name="Brenig B."/>
            <person name="Venanzi F."/>
            <person name="Azevedo V."/>
        </authorList>
    </citation>
    <scope>NUCLEOTIDE SEQUENCE [LARGE SCALE GENOMIC DNA]</scope>
    <source>
        <strain evidence="1 2">LGCM 259</strain>
    </source>
</reference>